<dbReference type="EMBL" id="BARU01006435">
    <property type="protein sequence ID" value="GAH47239.1"/>
    <property type="molecule type" value="Genomic_DNA"/>
</dbReference>
<protein>
    <submittedName>
        <fullName evidence="1">Uncharacterized protein</fullName>
    </submittedName>
</protein>
<sequence>MSKSAEPLSLRQCDDGKWEVENVPDNWIKCETKEDAQIISNAPIVLQESYETLLPNEKVAARLERTADKLEQYKMGFHARRFQARAKLARGN</sequence>
<evidence type="ECO:0000313" key="1">
    <source>
        <dbReference type="EMBL" id="GAH47239.1"/>
    </source>
</evidence>
<accession>X1H042</accession>
<gene>
    <name evidence="1" type="ORF">S03H2_12661</name>
</gene>
<dbReference type="AlphaFoldDB" id="X1H042"/>
<comment type="caution">
    <text evidence="1">The sequence shown here is derived from an EMBL/GenBank/DDBJ whole genome shotgun (WGS) entry which is preliminary data.</text>
</comment>
<name>X1H042_9ZZZZ</name>
<proteinExistence type="predicted"/>
<reference evidence="1" key="1">
    <citation type="journal article" date="2014" name="Front. Microbiol.">
        <title>High frequency of phylogenetically diverse reductive dehalogenase-homologous genes in deep subseafloor sedimentary metagenomes.</title>
        <authorList>
            <person name="Kawai M."/>
            <person name="Futagami T."/>
            <person name="Toyoda A."/>
            <person name="Takaki Y."/>
            <person name="Nishi S."/>
            <person name="Hori S."/>
            <person name="Arai W."/>
            <person name="Tsubouchi T."/>
            <person name="Morono Y."/>
            <person name="Uchiyama I."/>
            <person name="Ito T."/>
            <person name="Fujiyama A."/>
            <person name="Inagaki F."/>
            <person name="Takami H."/>
        </authorList>
    </citation>
    <scope>NUCLEOTIDE SEQUENCE</scope>
    <source>
        <strain evidence="1">Expedition CK06-06</strain>
    </source>
</reference>
<organism evidence="1">
    <name type="scientific">marine sediment metagenome</name>
    <dbReference type="NCBI Taxonomy" id="412755"/>
    <lineage>
        <taxon>unclassified sequences</taxon>
        <taxon>metagenomes</taxon>
        <taxon>ecological metagenomes</taxon>
    </lineage>
</organism>